<sequence>MSDEHYAHLGLEEDASSCTLCSEIRERGKEVRELASALIRLHKTITPVLDTYQKLKRSHPQCASCGIMAGPDGQHLITELTPEPMVPRAKGQKRYNVCKWCYQDLHKARRSVPQQRKHQLDIEQMFKDQDAIDGIEEDAAE</sequence>
<evidence type="ECO:0000313" key="1">
    <source>
        <dbReference type="EMBL" id="CAB4174557.1"/>
    </source>
</evidence>
<organism evidence="1">
    <name type="scientific">uncultured Caudovirales phage</name>
    <dbReference type="NCBI Taxonomy" id="2100421"/>
    <lineage>
        <taxon>Viruses</taxon>
        <taxon>Duplodnaviria</taxon>
        <taxon>Heunggongvirae</taxon>
        <taxon>Uroviricota</taxon>
        <taxon>Caudoviricetes</taxon>
        <taxon>Peduoviridae</taxon>
        <taxon>Maltschvirus</taxon>
        <taxon>Maltschvirus maltsch</taxon>
    </lineage>
</organism>
<evidence type="ECO:0000313" key="4">
    <source>
        <dbReference type="EMBL" id="CAB5231183.1"/>
    </source>
</evidence>
<dbReference type="EMBL" id="LR798428">
    <property type="protein sequence ID" value="CAB5231183.1"/>
    <property type="molecule type" value="Genomic_DNA"/>
</dbReference>
<protein>
    <submittedName>
        <fullName evidence="1">Uncharacterized protein</fullName>
    </submittedName>
</protein>
<name>A0A6J5PUM0_9CAUD</name>
<dbReference type="EMBL" id="LR797071">
    <property type="protein sequence ID" value="CAB4184883.1"/>
    <property type="molecule type" value="Genomic_DNA"/>
</dbReference>
<evidence type="ECO:0000313" key="2">
    <source>
        <dbReference type="EMBL" id="CAB4184883.1"/>
    </source>
</evidence>
<gene>
    <name evidence="2" type="ORF">UFOVP1131_43</name>
    <name evidence="3" type="ORF">UFOVP1245_19</name>
    <name evidence="4" type="ORF">UFOVP1582_35</name>
    <name evidence="1" type="ORF">UFOVP966_57</name>
</gene>
<reference evidence="1" key="1">
    <citation type="submission" date="2020-05" db="EMBL/GenBank/DDBJ databases">
        <authorList>
            <person name="Chiriac C."/>
            <person name="Salcher M."/>
            <person name="Ghai R."/>
            <person name="Kavagutti S V."/>
        </authorList>
    </citation>
    <scope>NUCLEOTIDE SEQUENCE</scope>
</reference>
<evidence type="ECO:0000313" key="3">
    <source>
        <dbReference type="EMBL" id="CAB4192380.1"/>
    </source>
</evidence>
<dbReference type="EMBL" id="LR797185">
    <property type="protein sequence ID" value="CAB4192380.1"/>
    <property type="molecule type" value="Genomic_DNA"/>
</dbReference>
<dbReference type="EMBL" id="LR796919">
    <property type="protein sequence ID" value="CAB4174557.1"/>
    <property type="molecule type" value="Genomic_DNA"/>
</dbReference>
<accession>A0A6J5PUM0</accession>
<proteinExistence type="predicted"/>